<sequence length="167" mass="18972">MDGLCQGKKIDMALQPVASSTCQWAKLKMLCCFIQNMKQSHCLPNLVTHNTPHGWAFIKPESARWRSVIWACMFKNGFSTGYNLLQILHTSGLSSCGRISELAWRSTMMPLKHGILPTSITWCILIRAVLKVAHKSSLSIIWYTFSESSTRKPLWRSNDRLPSFLTI</sequence>
<name>A0AAD6PVR9_9ROSI</name>
<accession>A0AAD6PVR9</accession>
<dbReference type="EMBL" id="JAQIZT010000016">
    <property type="protein sequence ID" value="KAJ6969381.1"/>
    <property type="molecule type" value="Genomic_DNA"/>
</dbReference>
<reference evidence="1 2" key="1">
    <citation type="journal article" date="2023" name="Mol. Ecol. Resour.">
        <title>Chromosome-level genome assembly of a triploid poplar Populus alba 'Berolinensis'.</title>
        <authorList>
            <person name="Chen S."/>
            <person name="Yu Y."/>
            <person name="Wang X."/>
            <person name="Wang S."/>
            <person name="Zhang T."/>
            <person name="Zhou Y."/>
            <person name="He R."/>
            <person name="Meng N."/>
            <person name="Wang Y."/>
            <person name="Liu W."/>
            <person name="Liu Z."/>
            <person name="Liu J."/>
            <person name="Guo Q."/>
            <person name="Huang H."/>
            <person name="Sederoff R.R."/>
            <person name="Wang G."/>
            <person name="Qu G."/>
            <person name="Chen S."/>
        </authorList>
    </citation>
    <scope>NUCLEOTIDE SEQUENCE [LARGE SCALE GENOMIC DNA]</scope>
    <source>
        <strain evidence="1">SC-2020</strain>
    </source>
</reference>
<dbReference type="AlphaFoldDB" id="A0AAD6PVR9"/>
<protein>
    <submittedName>
        <fullName evidence="1">Uncharacterized protein</fullName>
    </submittedName>
</protein>
<organism evidence="1 2">
    <name type="scientific">Populus alba x Populus x berolinensis</name>
    <dbReference type="NCBI Taxonomy" id="444605"/>
    <lineage>
        <taxon>Eukaryota</taxon>
        <taxon>Viridiplantae</taxon>
        <taxon>Streptophyta</taxon>
        <taxon>Embryophyta</taxon>
        <taxon>Tracheophyta</taxon>
        <taxon>Spermatophyta</taxon>
        <taxon>Magnoliopsida</taxon>
        <taxon>eudicotyledons</taxon>
        <taxon>Gunneridae</taxon>
        <taxon>Pentapetalae</taxon>
        <taxon>rosids</taxon>
        <taxon>fabids</taxon>
        <taxon>Malpighiales</taxon>
        <taxon>Salicaceae</taxon>
        <taxon>Saliceae</taxon>
        <taxon>Populus</taxon>
    </lineage>
</organism>
<dbReference type="Proteomes" id="UP001164929">
    <property type="component" value="Chromosome 16"/>
</dbReference>
<keyword evidence="2" id="KW-1185">Reference proteome</keyword>
<gene>
    <name evidence="1" type="ORF">NC653_037140</name>
</gene>
<evidence type="ECO:0000313" key="2">
    <source>
        <dbReference type="Proteomes" id="UP001164929"/>
    </source>
</evidence>
<evidence type="ECO:0000313" key="1">
    <source>
        <dbReference type="EMBL" id="KAJ6969381.1"/>
    </source>
</evidence>
<comment type="caution">
    <text evidence="1">The sequence shown here is derived from an EMBL/GenBank/DDBJ whole genome shotgun (WGS) entry which is preliminary data.</text>
</comment>
<proteinExistence type="predicted"/>